<keyword evidence="2 7" id="KW-0408">Iron</keyword>
<dbReference type="GO" id="GO:0046872">
    <property type="term" value="F:metal ion binding"/>
    <property type="evidence" value="ECO:0007669"/>
    <property type="project" value="UniProtKB-KW"/>
</dbReference>
<reference evidence="9 10" key="1">
    <citation type="submission" date="2012-09" db="EMBL/GenBank/DDBJ databases">
        <title>The Genome Sequence of Actinobaculum massiliae ACS-171-V-COL2.</title>
        <authorList>
            <consortium name="The Broad Institute Genome Sequencing Platform"/>
            <person name="Earl A."/>
            <person name="Ward D."/>
            <person name="Feldgarden M."/>
            <person name="Gevers D."/>
            <person name="Saerens B."/>
            <person name="Vaneechoutte M."/>
            <person name="Walker B."/>
            <person name="Young S.K."/>
            <person name="Zeng Q."/>
            <person name="Gargeya S."/>
            <person name="Fitzgerald M."/>
            <person name="Haas B."/>
            <person name="Abouelleil A."/>
            <person name="Alvarado L."/>
            <person name="Arachchi H.M."/>
            <person name="Berlin A."/>
            <person name="Chapman S.B."/>
            <person name="Goldberg J."/>
            <person name="Griggs A."/>
            <person name="Gujja S."/>
            <person name="Hansen M."/>
            <person name="Howarth C."/>
            <person name="Imamovic A."/>
            <person name="Larimer J."/>
            <person name="McCowen C."/>
            <person name="Montmayeur A."/>
            <person name="Murphy C."/>
            <person name="Neiman D."/>
            <person name="Pearson M."/>
            <person name="Priest M."/>
            <person name="Roberts A."/>
            <person name="Saif S."/>
            <person name="Shea T."/>
            <person name="Sisk P."/>
            <person name="Sykes S."/>
            <person name="Wortman J."/>
            <person name="Nusbaum C."/>
            <person name="Birren B."/>
        </authorList>
    </citation>
    <scope>NUCLEOTIDE SEQUENCE [LARGE SCALE GENOMIC DNA]</scope>
    <source>
        <strain evidence="10">ACS-171-V-Col2</strain>
    </source>
</reference>
<evidence type="ECO:0000256" key="3">
    <source>
        <dbReference type="ARBA" id="ARBA00023133"/>
    </source>
</evidence>
<evidence type="ECO:0000256" key="1">
    <source>
        <dbReference type="ARBA" id="ARBA00004744"/>
    </source>
</evidence>
<dbReference type="InterPro" id="IPR033644">
    <property type="entry name" value="Ferrochelatase_C"/>
</dbReference>
<evidence type="ECO:0000256" key="4">
    <source>
        <dbReference type="ARBA" id="ARBA00023239"/>
    </source>
</evidence>
<dbReference type="AlphaFoldDB" id="K9EX10"/>
<dbReference type="Pfam" id="PF00762">
    <property type="entry name" value="Ferrochelatase"/>
    <property type="match status" value="1"/>
</dbReference>
<evidence type="ECO:0000256" key="8">
    <source>
        <dbReference type="RuleBase" id="RU004185"/>
    </source>
</evidence>
<evidence type="ECO:0000256" key="2">
    <source>
        <dbReference type="ARBA" id="ARBA00023004"/>
    </source>
</evidence>
<keyword evidence="7" id="KW-0479">Metal-binding</keyword>
<dbReference type="GO" id="GO:0006783">
    <property type="term" value="P:heme biosynthetic process"/>
    <property type="evidence" value="ECO:0007669"/>
    <property type="project" value="UniProtKB-UniRule"/>
</dbReference>
<dbReference type="Proteomes" id="UP000009888">
    <property type="component" value="Unassembled WGS sequence"/>
</dbReference>
<evidence type="ECO:0000256" key="7">
    <source>
        <dbReference type="HAMAP-Rule" id="MF_00323"/>
    </source>
</evidence>
<name>K9EX10_9ACTO</name>
<dbReference type="CDD" id="cd00419">
    <property type="entry name" value="Ferrochelatase_C"/>
    <property type="match status" value="1"/>
</dbReference>
<dbReference type="HAMAP" id="MF_00323">
    <property type="entry name" value="Ferrochelatase"/>
    <property type="match status" value="1"/>
</dbReference>
<dbReference type="SUPFAM" id="SSF53800">
    <property type="entry name" value="Chelatase"/>
    <property type="match status" value="1"/>
</dbReference>
<keyword evidence="10" id="KW-1185">Reference proteome</keyword>
<dbReference type="GO" id="GO:0004325">
    <property type="term" value="F:ferrochelatase activity"/>
    <property type="evidence" value="ECO:0007669"/>
    <property type="project" value="UniProtKB-UniRule"/>
</dbReference>
<keyword evidence="4 7" id="KW-0456">Lyase</keyword>
<dbReference type="STRING" id="202789.GCA_001457435_00360"/>
<dbReference type="RefSeq" id="WP_007000502.1">
    <property type="nucleotide sequence ID" value="NZ_JH992955.1"/>
</dbReference>
<keyword evidence="3 7" id="KW-0350">Heme biosynthesis</keyword>
<sequence>MSLNIEEHIDTRNYSIDGADRTDAQAAQIQSRKPAPATHAPLREGERVAAASRANAPGGRWVSDPTPYDAVILSSFGGPQGQADVIPFLQNVTGGRGIPVSRLEAVAVHYRTNGGVSPLNVCNRDLRVALENELTSRGHNIPVYLGNRNWAPYITDALGQAYREGKRTILALPTSAYSGYSSCRQYREDYADALEATELFGEVTVDKVGAFFNREGFILPFVEGLVNAVREMWERGVEGEVLEVLFSTHSIPLSDNAGAGGTEYSGEQGLYVDQHLAVIREVLKRAEQELEAKLHWQLVYQSRSGPPHVPWLDPDVNDVINELEGKRGVIVVPVGFISDHMEVYWDLDVEAQETAQERGLEFIRVATPGTHPTFVALLADLIEERINGTDVSERPHLTDFAPGFDVCPAGHCATSRMAERPAIAGIQTLE</sequence>
<keyword evidence="5 7" id="KW-0627">Porphyrin biosynthesis</keyword>
<evidence type="ECO:0000313" key="9">
    <source>
        <dbReference type="EMBL" id="EKU95497.1"/>
    </source>
</evidence>
<organism evidence="9 10">
    <name type="scientific">Actinobaculum massiliense ACS-171-V-Col2</name>
    <dbReference type="NCBI Taxonomy" id="883066"/>
    <lineage>
        <taxon>Bacteria</taxon>
        <taxon>Bacillati</taxon>
        <taxon>Actinomycetota</taxon>
        <taxon>Actinomycetes</taxon>
        <taxon>Actinomycetales</taxon>
        <taxon>Actinomycetaceae</taxon>
        <taxon>Actinobaculum</taxon>
    </lineage>
</organism>
<comment type="function">
    <text evidence="7">Involved in coproporphyrin-dependent heme b biosynthesis. Catalyzes the insertion of ferrous iron into coproporphyrin III to form Fe-coproporphyrin III.</text>
</comment>
<dbReference type="HOGENOM" id="CLU_018884_2_0_11"/>
<feature type="binding site" evidence="7">
    <location>
        <position position="342"/>
    </location>
    <ligand>
        <name>Fe(2+)</name>
        <dbReference type="ChEBI" id="CHEBI:29033"/>
    </ligand>
</feature>
<evidence type="ECO:0000256" key="6">
    <source>
        <dbReference type="ARBA" id="ARBA00024536"/>
    </source>
</evidence>
<protein>
    <recommendedName>
        <fullName evidence="7">Coproporphyrin III ferrochelatase</fullName>
        <ecNumber evidence="7">4.99.1.9</ecNumber>
    </recommendedName>
</protein>
<dbReference type="EMBL" id="AGWL01000002">
    <property type="protein sequence ID" value="EKU95497.1"/>
    <property type="molecule type" value="Genomic_DNA"/>
</dbReference>
<dbReference type="PANTHER" id="PTHR11108">
    <property type="entry name" value="FERROCHELATASE"/>
    <property type="match status" value="1"/>
</dbReference>
<comment type="catalytic activity">
    <reaction evidence="6">
        <text>Fe-coproporphyrin III + 2 H(+) = coproporphyrin III + Fe(2+)</text>
        <dbReference type="Rhea" id="RHEA:49572"/>
        <dbReference type="ChEBI" id="CHEBI:15378"/>
        <dbReference type="ChEBI" id="CHEBI:29033"/>
        <dbReference type="ChEBI" id="CHEBI:68438"/>
        <dbReference type="ChEBI" id="CHEBI:131725"/>
        <dbReference type="EC" id="4.99.1.9"/>
    </reaction>
    <physiologicalReaction direction="right-to-left" evidence="6">
        <dbReference type="Rhea" id="RHEA:49574"/>
    </physiologicalReaction>
</comment>
<feature type="binding site" evidence="7">
    <location>
        <position position="117"/>
    </location>
    <ligand>
        <name>Fe-coproporphyrin III</name>
        <dbReference type="ChEBI" id="CHEBI:68438"/>
    </ligand>
</feature>
<dbReference type="GO" id="GO:0005737">
    <property type="term" value="C:cytoplasm"/>
    <property type="evidence" value="ECO:0007669"/>
    <property type="project" value="UniProtKB-SubCell"/>
</dbReference>
<comment type="subcellular location">
    <subcellularLocation>
        <location evidence="7">Cytoplasm</location>
    </subcellularLocation>
</comment>
<feature type="binding site" evidence="7">
    <location>
        <position position="186"/>
    </location>
    <ligand>
        <name>Fe-coproporphyrin III</name>
        <dbReference type="ChEBI" id="CHEBI:68438"/>
    </ligand>
</feature>
<dbReference type="PANTHER" id="PTHR11108:SF1">
    <property type="entry name" value="FERROCHELATASE, MITOCHONDRIAL"/>
    <property type="match status" value="1"/>
</dbReference>
<dbReference type="Gene3D" id="3.40.50.1400">
    <property type="match status" value="2"/>
</dbReference>
<dbReference type="InterPro" id="IPR033659">
    <property type="entry name" value="Ferrochelatase_N"/>
</dbReference>
<proteinExistence type="inferred from homology"/>
<gene>
    <name evidence="7" type="primary">cpfC</name>
    <name evidence="9" type="ORF">HMPREF9233_00284</name>
</gene>
<accession>K9EX10</accession>
<comment type="caution">
    <text evidence="7">Lacks conserved residue(s) required for the propagation of feature annotation.</text>
</comment>
<dbReference type="eggNOG" id="COG0276">
    <property type="taxonomic scope" value="Bacteria"/>
</dbReference>
<comment type="caution">
    <text evidence="9">The sequence shown here is derived from an EMBL/GenBank/DDBJ whole genome shotgun (WGS) entry which is preliminary data.</text>
</comment>
<keyword evidence="7" id="KW-0963">Cytoplasm</keyword>
<evidence type="ECO:0000256" key="5">
    <source>
        <dbReference type="ARBA" id="ARBA00023244"/>
    </source>
</evidence>
<comment type="pathway">
    <text evidence="1 7">Porphyrin-containing compound metabolism; protoheme biosynthesis.</text>
</comment>
<comment type="similarity">
    <text evidence="7 8">Belongs to the ferrochelatase family.</text>
</comment>
<dbReference type="InterPro" id="IPR001015">
    <property type="entry name" value="Ferrochelatase"/>
</dbReference>
<dbReference type="EC" id="4.99.1.9" evidence="7"/>
<evidence type="ECO:0000313" key="10">
    <source>
        <dbReference type="Proteomes" id="UP000009888"/>
    </source>
</evidence>
<feature type="binding site" evidence="7">
    <location>
        <position position="249"/>
    </location>
    <ligand>
        <name>Fe(2+)</name>
        <dbReference type="ChEBI" id="CHEBI:29033"/>
    </ligand>
</feature>
<dbReference type="CDD" id="cd03411">
    <property type="entry name" value="Ferrochelatase_N"/>
    <property type="match status" value="1"/>
</dbReference>
<dbReference type="PATRIC" id="fig|883066.3.peg.291"/>
<dbReference type="UniPathway" id="UPA00252"/>